<evidence type="ECO:0008006" key="4">
    <source>
        <dbReference type="Google" id="ProtNLM"/>
    </source>
</evidence>
<evidence type="ECO:0000313" key="3">
    <source>
        <dbReference type="Proteomes" id="UP001260072"/>
    </source>
</evidence>
<feature type="region of interest" description="Disordered" evidence="1">
    <location>
        <begin position="36"/>
        <end position="93"/>
    </location>
</feature>
<protein>
    <recommendedName>
        <fullName evidence="4">DUF1707 domain-containing protein</fullName>
    </recommendedName>
</protein>
<dbReference type="Proteomes" id="UP001260072">
    <property type="component" value="Unassembled WGS sequence"/>
</dbReference>
<gene>
    <name evidence="2" type="ORF">RH861_02435</name>
</gene>
<accession>A0ABU1FGN3</accession>
<feature type="compositionally biased region" description="Low complexity" evidence="1">
    <location>
        <begin position="55"/>
        <end position="74"/>
    </location>
</feature>
<proteinExistence type="predicted"/>
<dbReference type="RefSeq" id="WP_310519595.1">
    <property type="nucleotide sequence ID" value="NZ_BAABBS010000004.1"/>
</dbReference>
<name>A0ABU1FGN3_9MICO</name>
<reference evidence="3" key="1">
    <citation type="submission" date="2023-07" db="EMBL/GenBank/DDBJ databases">
        <title>Description of three actinobacteria isolated from air of manufacturing shop in a pharmaceutical factory.</title>
        <authorList>
            <person name="Zhang D.-F."/>
        </authorList>
    </citation>
    <scope>NUCLEOTIDE SEQUENCE [LARGE SCALE GENOMIC DNA]</scope>
    <source>
        <strain evidence="3">CCTCC AB 2011122</strain>
    </source>
</reference>
<keyword evidence="3" id="KW-1185">Reference proteome</keyword>
<comment type="caution">
    <text evidence="2">The sequence shown here is derived from an EMBL/GenBank/DDBJ whole genome shotgun (WGS) entry which is preliminary data.</text>
</comment>
<evidence type="ECO:0000256" key="1">
    <source>
        <dbReference type="SAM" id="MobiDB-lite"/>
    </source>
</evidence>
<organism evidence="2 3">
    <name type="scientific">Agromyces indicus</name>
    <dbReference type="NCBI Taxonomy" id="758919"/>
    <lineage>
        <taxon>Bacteria</taxon>
        <taxon>Bacillati</taxon>
        <taxon>Actinomycetota</taxon>
        <taxon>Actinomycetes</taxon>
        <taxon>Micrococcales</taxon>
        <taxon>Microbacteriaceae</taxon>
        <taxon>Agromyces</taxon>
    </lineage>
</organism>
<sequence>MSNAERIAELQRIAYGAGASDAERRRAIDALEAVRSGAVGSADPEPPASSSLGGTAPDDGAPTAEAAGATPPAEGHVDDPVAEDPDPLGIGALGGASSPSVMRTVGVPTAVLVGAIALAIGFSAGWATASIAAAELVAEGVDGQGQDDVTFPLGLEPPSTLVGPIDETPVADVFEREPTAADLAVDPSFFAAGDLIPESLRLLATRSDGVAVWAARSSSGDLCLLLRVDEVSGGSTCTVDRMFPSEGLAMQTFIQSRGFYAVSLEPTGDLRISVEGVRASSGT</sequence>
<evidence type="ECO:0000313" key="2">
    <source>
        <dbReference type="EMBL" id="MDR5690914.1"/>
    </source>
</evidence>
<dbReference type="EMBL" id="JAVKGS010000001">
    <property type="protein sequence ID" value="MDR5690914.1"/>
    <property type="molecule type" value="Genomic_DNA"/>
</dbReference>